<dbReference type="PANTHER" id="PTHR43278:SF1">
    <property type="entry name" value="IRON-SULFUR FLAVOPROTEIN MJ1083"/>
    <property type="match status" value="1"/>
</dbReference>
<evidence type="ECO:0000256" key="3">
    <source>
        <dbReference type="ARBA" id="ARBA00022630"/>
    </source>
</evidence>
<dbReference type="InterPro" id="IPR051796">
    <property type="entry name" value="ISF_SsuE-like"/>
</dbReference>
<evidence type="ECO:0000256" key="5">
    <source>
        <dbReference type="ARBA" id="ARBA00038292"/>
    </source>
</evidence>
<organism evidence="7 8">
    <name type="scientific">Methanosarcina barkeri str. Wiesmoor</name>
    <dbReference type="NCBI Taxonomy" id="1434109"/>
    <lineage>
        <taxon>Archaea</taxon>
        <taxon>Methanobacteriati</taxon>
        <taxon>Methanobacteriota</taxon>
        <taxon>Stenosarchaea group</taxon>
        <taxon>Methanomicrobia</taxon>
        <taxon>Methanosarcinales</taxon>
        <taxon>Methanosarcinaceae</taxon>
        <taxon>Methanosarcina</taxon>
    </lineage>
</organism>
<evidence type="ECO:0000313" key="7">
    <source>
        <dbReference type="EMBL" id="AKB50679.1"/>
    </source>
</evidence>
<evidence type="ECO:0000256" key="2">
    <source>
        <dbReference type="ARBA" id="ARBA00001966"/>
    </source>
</evidence>
<name>A0A0E3QLZ8_METBA</name>
<dbReference type="Pfam" id="PF03358">
    <property type="entry name" value="FMN_red"/>
    <property type="match status" value="1"/>
</dbReference>
<dbReference type="SUPFAM" id="SSF52218">
    <property type="entry name" value="Flavoproteins"/>
    <property type="match status" value="1"/>
</dbReference>
<evidence type="ECO:0000256" key="1">
    <source>
        <dbReference type="ARBA" id="ARBA00001917"/>
    </source>
</evidence>
<proteinExistence type="inferred from homology"/>
<comment type="cofactor">
    <cofactor evidence="1">
        <name>FMN</name>
        <dbReference type="ChEBI" id="CHEBI:58210"/>
    </cofactor>
</comment>
<dbReference type="EMBL" id="CP009526">
    <property type="protein sequence ID" value="AKB50679.1"/>
    <property type="molecule type" value="Genomic_DNA"/>
</dbReference>
<comment type="cofactor">
    <cofactor evidence="2">
        <name>[4Fe-4S] cluster</name>
        <dbReference type="ChEBI" id="CHEBI:49883"/>
    </cofactor>
</comment>
<evidence type="ECO:0000313" key="8">
    <source>
        <dbReference type="Proteomes" id="UP000033038"/>
    </source>
</evidence>
<dbReference type="Proteomes" id="UP000033038">
    <property type="component" value="Chromosome"/>
</dbReference>
<accession>A0A0E3QLZ8</accession>
<dbReference type="GeneID" id="24822903"/>
<keyword evidence="3" id="KW-0285">Flavoprotein</keyword>
<dbReference type="RefSeq" id="WP_011308225.1">
    <property type="nucleotide sequence ID" value="NZ_CP009526.1"/>
</dbReference>
<dbReference type="Gene3D" id="3.40.50.360">
    <property type="match status" value="1"/>
</dbReference>
<dbReference type="GO" id="GO:0016491">
    <property type="term" value="F:oxidoreductase activity"/>
    <property type="evidence" value="ECO:0007669"/>
    <property type="project" value="InterPro"/>
</dbReference>
<dbReference type="InterPro" id="IPR005025">
    <property type="entry name" value="FMN_Rdtase-like_dom"/>
</dbReference>
<feature type="domain" description="NADPH-dependent FMN reductase-like" evidence="6">
    <location>
        <begin position="1"/>
        <end position="153"/>
    </location>
</feature>
<comment type="similarity">
    <text evidence="5">Belongs to the SsuE family. Isf subfamily.</text>
</comment>
<dbReference type="PANTHER" id="PTHR43278">
    <property type="entry name" value="NAD(P)H-DEPENDENT FMN-CONTAINING OXIDOREDUCTASE YWQN-RELATED"/>
    <property type="match status" value="1"/>
</dbReference>
<gene>
    <name evidence="7" type="ORF">MSBRW_1426</name>
</gene>
<dbReference type="KEGG" id="mbw:MSBRW_1426"/>
<dbReference type="AlphaFoldDB" id="A0A0E3QLZ8"/>
<evidence type="ECO:0000259" key="6">
    <source>
        <dbReference type="Pfam" id="PF03358"/>
    </source>
</evidence>
<dbReference type="InterPro" id="IPR029039">
    <property type="entry name" value="Flavoprotein-like_sf"/>
</dbReference>
<evidence type="ECO:0000256" key="4">
    <source>
        <dbReference type="ARBA" id="ARBA00022643"/>
    </source>
</evidence>
<dbReference type="PATRIC" id="fig|1434109.4.peg.1791"/>
<sequence>MKVLGINASPRGNESKTLQLVKSVLKGAESEGANVELIDLYKLRIEYCTGCGACYATGECPQIDDFEELFNKILNSDGIVFGAPNYINSVPAPMKAFFDRLSDAIHCQMLTGKFGCSVSTAGGSKADVVVEYMNSVLMNLGITVVGGLGIAVGMYPSALEQAAGNAEELGKKLAKSIRGEIKYPDQDEMHRQTTEYFCQLVKSDKERFAHDYDWYVQKGMIK</sequence>
<protein>
    <recommendedName>
        <fullName evidence="6">NADPH-dependent FMN reductase-like domain-containing protein</fullName>
    </recommendedName>
</protein>
<dbReference type="HOGENOM" id="CLU_050993_1_0_2"/>
<reference evidence="7 8" key="1">
    <citation type="submission" date="2014-07" db="EMBL/GenBank/DDBJ databases">
        <title>Methanogenic archaea and the global carbon cycle.</title>
        <authorList>
            <person name="Henriksen J.R."/>
            <person name="Luke J."/>
            <person name="Reinhart S."/>
            <person name="Benedict M.N."/>
            <person name="Youngblut N.D."/>
            <person name="Metcalf M.E."/>
            <person name="Whitaker R.J."/>
            <person name="Metcalf W.W."/>
        </authorList>
    </citation>
    <scope>NUCLEOTIDE SEQUENCE [LARGE SCALE GENOMIC DNA]</scope>
    <source>
        <strain evidence="7 8">Wiesmoor</strain>
    </source>
</reference>
<keyword evidence="4" id="KW-0288">FMN</keyword>